<dbReference type="SUPFAM" id="SSF54637">
    <property type="entry name" value="Thioesterase/thiol ester dehydrase-isomerase"/>
    <property type="match status" value="1"/>
</dbReference>
<evidence type="ECO:0000256" key="5">
    <source>
        <dbReference type="SAM" id="MobiDB-lite"/>
    </source>
</evidence>
<keyword evidence="9" id="KW-1185">Reference proteome</keyword>
<keyword evidence="1" id="KW-0596">Phosphopantetheine</keyword>
<comment type="caution">
    <text evidence="4">Lacks conserved residue(s) required for the propagation of feature annotation.</text>
</comment>
<evidence type="ECO:0000313" key="8">
    <source>
        <dbReference type="EMBL" id="MFC1853410.1"/>
    </source>
</evidence>
<feature type="domain" description="Carrier" evidence="6">
    <location>
        <begin position="262"/>
        <end position="338"/>
    </location>
</feature>
<dbReference type="Proteomes" id="UP001594351">
    <property type="component" value="Unassembled WGS sequence"/>
</dbReference>
<dbReference type="InterPro" id="IPR002347">
    <property type="entry name" value="SDR_fam"/>
</dbReference>
<evidence type="ECO:0000256" key="3">
    <source>
        <dbReference type="ARBA" id="ARBA00022679"/>
    </source>
</evidence>
<dbReference type="SUPFAM" id="SSF53901">
    <property type="entry name" value="Thiolase-like"/>
    <property type="match status" value="1"/>
</dbReference>
<dbReference type="EMBL" id="JBHPBY010000494">
    <property type="protein sequence ID" value="MFC1853410.1"/>
    <property type="molecule type" value="Genomic_DNA"/>
</dbReference>
<feature type="region of interest" description="C-terminal hotdog fold" evidence="4">
    <location>
        <begin position="1273"/>
        <end position="1415"/>
    </location>
</feature>
<dbReference type="PROSITE" id="PS50075">
    <property type="entry name" value="CARRIER"/>
    <property type="match status" value="3"/>
</dbReference>
<feature type="region of interest" description="N-terminal hotdog fold" evidence="4">
    <location>
        <begin position="1125"/>
        <end position="1259"/>
    </location>
</feature>
<sequence>LGAVGIVLEHAQAMHDRGMRGLAELMGIDFGNSAYHASRLDIPHIKGFLDNFMSRMERTYGLDRAHLAPETMFMSHETYTPARGGSAAAEVESLRAVFAENADQIIIANTKGFTGHAMGAGIEEVVTVKALQQQQIPPIAHFRETDPELGHLNLSRGGAYPIKYGLKFAAGFGSQLAISLFHRIAGSEERIADPTTHQQWLRAISGMDEPELEVVNKTLRVKTIARIIKSDQSGAAPHQAPGPGDSTRPEPLAVNEGDQTLDQISAAILGLVAEQTGYPVDMLEPDLDLEADLGIDTVKQAEVFARIREQYELPRREDLQLRDYPTLTHLIQYVRENRPDLISASGLQQVGSAPVAQESATPESTIREQVLHLVAEKTGYPVDMLESDLDLEADLGIDTVKQAEVFSLLREQFSLPRSENLQLRDYPTLQHLISYVQQHRAAQSTSGLPNQDLQPAPQPEKEPPADPVSESILLLVAEKTGYPVDMLETDLDLEADLGIDTVKQAEIFAEIRERYSLPRQADLQLRDYPTLKHLIDYVQENKPTGQNLASASTEIESTISSAADSEELKRLVPEIVPCPLPDNSPRVITFSSGQTVLITADRPQGVWHYLAQRCSDQGAHVVVLTDHKDLTSSTFEVVPVDFTDPDDLSQKLDQIKQDRPLLRGVIHLLGLDKEPEMSDITLTLWRRETARRVKSLFLIAQNLQPELENQAGFLISATAMGGSFGLESMPANSPLSGGISGLTKALNKELTPVKVKICDFPLNLPERQVSDALWNELPGPVPGAEVCFPDGERSAIQLIPLPLNLKREPNLSLDEKTVFLISGGVQGVTAEIAKDLARQYKPRIILLDIVAIPENIRELAALDENQLQHFKQNLKVELSLKHKRVTPVMLEREFSHYIRAIKAQNTLDALQALGATVSYHLCDVTREDIVKQTITSIGDLYGKIDVLIHGAGLEDSKSLAHKKWLSFNHIFDVKADGCFNLVNHAQPLGLNSVILFSSVAGRFGNKGQTDYAAANDLLNKYAAWLNHHHPHLKAIALNWTGWAEVGMATKESIKKIFEQEGITFIPLQQGTPMVRQEIQHCGPESEIVIAGKLGFLDSENQIVAAHESNAALKAQKTIQEQAARFSLLEQVVSFIPKRTLIVSRELNPDNDLFLQDHSLDGVPLFPGVMGLEAFAQAALLMYPNLRIQSMENIQFNQALKIFKGKSMPLRICLEQILTADSTVKLQASLETDFLGKDGRKLGQTRQHFTGIIVLGSDEKPAPLHSQAFVSPVTHELEPDDIYDILFHGPTFQVCDNLSYYQHTGTKAKYHQIKSPLLKKTVPLWNINPLHIELGLQAAGLYEYLNREKFGLPSRIDRILFHGEFQDNLDECYAIAMLDDKNNGAGLFSIKIVCGQKCYIELQGYKTITQIKMEPVER</sequence>
<dbReference type="SMART" id="SM00822">
    <property type="entry name" value="PKS_KR"/>
    <property type="match status" value="1"/>
</dbReference>
<dbReference type="InterPro" id="IPR049900">
    <property type="entry name" value="PKS_mFAS_DH"/>
</dbReference>
<evidence type="ECO:0000259" key="6">
    <source>
        <dbReference type="PROSITE" id="PS50075"/>
    </source>
</evidence>
<dbReference type="Gene3D" id="3.40.47.10">
    <property type="match status" value="1"/>
</dbReference>
<evidence type="ECO:0000259" key="7">
    <source>
        <dbReference type="PROSITE" id="PS52019"/>
    </source>
</evidence>
<dbReference type="Pfam" id="PF13561">
    <property type="entry name" value="adh_short_C2"/>
    <property type="match status" value="1"/>
</dbReference>
<dbReference type="CDD" id="cd08953">
    <property type="entry name" value="KR_2_SDR_x"/>
    <property type="match status" value="1"/>
</dbReference>
<dbReference type="Pfam" id="PF02801">
    <property type="entry name" value="Ketoacyl-synt_C"/>
    <property type="match status" value="1"/>
</dbReference>
<dbReference type="PANTHER" id="PTHR43775">
    <property type="entry name" value="FATTY ACID SYNTHASE"/>
    <property type="match status" value="1"/>
</dbReference>
<dbReference type="PANTHER" id="PTHR43775:SF37">
    <property type="entry name" value="SI:DKEY-61P9.11"/>
    <property type="match status" value="1"/>
</dbReference>
<dbReference type="InterPro" id="IPR014031">
    <property type="entry name" value="Ketoacyl_synth_C"/>
</dbReference>
<dbReference type="InterPro" id="IPR013968">
    <property type="entry name" value="PKS_KR"/>
</dbReference>
<dbReference type="InterPro" id="IPR049552">
    <property type="entry name" value="PKS_DH_N"/>
</dbReference>
<feature type="region of interest" description="Disordered" evidence="5">
    <location>
        <begin position="230"/>
        <end position="254"/>
    </location>
</feature>
<feature type="compositionally biased region" description="Polar residues" evidence="5">
    <location>
        <begin position="440"/>
        <end position="453"/>
    </location>
</feature>
<dbReference type="Pfam" id="PF21089">
    <property type="entry name" value="PKS_DH_N"/>
    <property type="match status" value="1"/>
</dbReference>
<dbReference type="InterPro" id="IPR042104">
    <property type="entry name" value="PKS_dehydratase_sf"/>
</dbReference>
<reference evidence="8 9" key="1">
    <citation type="submission" date="2024-09" db="EMBL/GenBank/DDBJ databases">
        <title>Laminarin stimulates single cell rates of sulfate reduction while oxygen inhibits transcriptomic activity in coastal marine sediment.</title>
        <authorList>
            <person name="Lindsay M."/>
            <person name="Orcutt B."/>
            <person name="Emerson D."/>
            <person name="Stepanauskas R."/>
            <person name="D'Angelo T."/>
        </authorList>
    </citation>
    <scope>NUCLEOTIDE SEQUENCE [LARGE SCALE GENOMIC DNA]</scope>
    <source>
        <strain evidence="8">SAG AM-311-K15</strain>
    </source>
</reference>
<dbReference type="Gene3D" id="3.40.50.720">
    <property type="entry name" value="NAD(P)-binding Rossmann-like Domain"/>
    <property type="match status" value="1"/>
</dbReference>
<organism evidence="8 9">
    <name type="scientific">candidate division CSSED10-310 bacterium</name>
    <dbReference type="NCBI Taxonomy" id="2855610"/>
    <lineage>
        <taxon>Bacteria</taxon>
        <taxon>Bacteria division CSSED10-310</taxon>
    </lineage>
</organism>
<feature type="non-terminal residue" evidence="8">
    <location>
        <position position="1"/>
    </location>
</feature>
<dbReference type="Gene3D" id="3.10.129.110">
    <property type="entry name" value="Polyketide synthase dehydratase"/>
    <property type="match status" value="1"/>
</dbReference>
<comment type="caution">
    <text evidence="8">The sequence shown here is derived from an EMBL/GenBank/DDBJ whole genome shotgun (WGS) entry which is preliminary data.</text>
</comment>
<dbReference type="InterPro" id="IPR036736">
    <property type="entry name" value="ACP-like_sf"/>
</dbReference>
<evidence type="ECO:0000256" key="2">
    <source>
        <dbReference type="ARBA" id="ARBA00022553"/>
    </source>
</evidence>
<feature type="domain" description="Carrier" evidence="6">
    <location>
        <begin position="463"/>
        <end position="542"/>
    </location>
</feature>
<dbReference type="Gene3D" id="1.10.1200.10">
    <property type="entry name" value="ACP-like"/>
    <property type="match status" value="3"/>
</dbReference>
<gene>
    <name evidence="8" type="ORF">ACFL27_24705</name>
</gene>
<dbReference type="SUPFAM" id="SSF51735">
    <property type="entry name" value="NAD(P)-binding Rossmann-fold domains"/>
    <property type="match status" value="2"/>
</dbReference>
<evidence type="ECO:0000256" key="4">
    <source>
        <dbReference type="PROSITE-ProRule" id="PRU01363"/>
    </source>
</evidence>
<dbReference type="PROSITE" id="PS52019">
    <property type="entry name" value="PKS_MFAS_DH"/>
    <property type="match status" value="1"/>
</dbReference>
<dbReference type="InterPro" id="IPR050091">
    <property type="entry name" value="PKS_NRPS_Biosynth_Enz"/>
</dbReference>
<dbReference type="InterPro" id="IPR009081">
    <property type="entry name" value="PP-bd_ACP"/>
</dbReference>
<dbReference type="SUPFAM" id="SSF47336">
    <property type="entry name" value="ACP-like"/>
    <property type="match status" value="3"/>
</dbReference>
<accession>A0ABV6Z4Q3</accession>
<name>A0ABV6Z4Q3_UNCC1</name>
<evidence type="ECO:0000256" key="1">
    <source>
        <dbReference type="ARBA" id="ARBA00022450"/>
    </source>
</evidence>
<evidence type="ECO:0000313" key="9">
    <source>
        <dbReference type="Proteomes" id="UP001594351"/>
    </source>
</evidence>
<dbReference type="InterPro" id="IPR029069">
    <property type="entry name" value="HotDog_dom_sf"/>
</dbReference>
<keyword evidence="2" id="KW-0597">Phosphoprotein</keyword>
<feature type="domain" description="PKS/mFAS DH" evidence="7">
    <location>
        <begin position="1125"/>
        <end position="1415"/>
    </location>
</feature>
<feature type="domain" description="Carrier" evidence="6">
    <location>
        <begin position="361"/>
        <end position="440"/>
    </location>
</feature>
<dbReference type="InterPro" id="IPR016039">
    <property type="entry name" value="Thiolase-like"/>
</dbReference>
<feature type="region of interest" description="Disordered" evidence="5">
    <location>
        <begin position="440"/>
        <end position="467"/>
    </location>
</feature>
<protein>
    <submittedName>
        <fullName evidence="8">SDR family NAD(P)-dependent oxidoreductase</fullName>
    </submittedName>
</protein>
<dbReference type="Pfam" id="PF00550">
    <property type="entry name" value="PP-binding"/>
    <property type="match status" value="3"/>
</dbReference>
<proteinExistence type="predicted"/>
<keyword evidence="3" id="KW-0808">Transferase</keyword>
<dbReference type="Pfam" id="PF08659">
    <property type="entry name" value="KR"/>
    <property type="match status" value="1"/>
</dbReference>
<dbReference type="InterPro" id="IPR057326">
    <property type="entry name" value="KR_dom"/>
</dbReference>
<dbReference type="InterPro" id="IPR036291">
    <property type="entry name" value="NAD(P)-bd_dom_sf"/>
</dbReference>